<evidence type="ECO:0000313" key="5">
    <source>
        <dbReference type="EMBL" id="VFK05493.1"/>
    </source>
</evidence>
<dbReference type="EMBL" id="CAADFG010000292">
    <property type="protein sequence ID" value="VFK02878.1"/>
    <property type="molecule type" value="Genomic_DNA"/>
</dbReference>
<dbReference type="Pfam" id="PF04519">
    <property type="entry name" value="Bactofilin"/>
    <property type="match status" value="1"/>
</dbReference>
<protein>
    <submittedName>
        <fullName evidence="5">Protein CcmA, bactofilin family</fullName>
    </submittedName>
</protein>
<evidence type="ECO:0000256" key="2">
    <source>
        <dbReference type="SAM" id="MobiDB-lite"/>
    </source>
</evidence>
<reference evidence="5" key="1">
    <citation type="submission" date="2019-02" db="EMBL/GenBank/DDBJ databases">
        <authorList>
            <person name="Gruber-Vodicka R. H."/>
            <person name="Seah K. B. B."/>
        </authorList>
    </citation>
    <scope>NUCLEOTIDE SEQUENCE</scope>
    <source>
        <strain evidence="5">BECK_SA2B12</strain>
        <strain evidence="4">BECK_SA2B15</strain>
        <strain evidence="3">BECK_SA2B20</strain>
    </source>
</reference>
<dbReference type="PANTHER" id="PTHR35024">
    <property type="entry name" value="HYPOTHETICAL CYTOSOLIC PROTEIN"/>
    <property type="match status" value="1"/>
</dbReference>
<dbReference type="InterPro" id="IPR007607">
    <property type="entry name" value="BacA/B"/>
</dbReference>
<gene>
    <name evidence="4" type="ORF">BECKH772A_GA0070896_102922</name>
    <name evidence="3" type="ORF">BECKH772B_GA0070898_102533</name>
    <name evidence="5" type="ORF">BECKH772C_GA0070978_102782</name>
</gene>
<accession>A0A450VL21</accession>
<evidence type="ECO:0000313" key="4">
    <source>
        <dbReference type="EMBL" id="VFK02878.1"/>
    </source>
</evidence>
<evidence type="ECO:0000256" key="1">
    <source>
        <dbReference type="ARBA" id="ARBA00044755"/>
    </source>
</evidence>
<dbReference type="PANTHER" id="PTHR35024:SF4">
    <property type="entry name" value="POLYMER-FORMING CYTOSKELETAL PROTEIN"/>
    <property type="match status" value="1"/>
</dbReference>
<comment type="similarity">
    <text evidence="1">Belongs to the bactofilin family.</text>
</comment>
<proteinExistence type="inferred from homology"/>
<sequence>MLEKRISEVHFQKLGEYLVMWENRKKFKNTKTTTLIGHTTELYGDMQFSGGLQVNGSISGNVVSHEDSSSLLTLSEHGIIRGDVKVPNVVIYGTVIGNVHAKNHIELPSSARITGNVYYTLIEMAMGAEINGNLFHSGEEQAQDEEDEPLKLLQDPYGLGGSA</sequence>
<dbReference type="EMBL" id="CAADFI010000253">
    <property type="protein sequence ID" value="VFK01961.1"/>
    <property type="molecule type" value="Genomic_DNA"/>
</dbReference>
<dbReference type="AlphaFoldDB" id="A0A450VL21"/>
<feature type="region of interest" description="Disordered" evidence="2">
    <location>
        <begin position="139"/>
        <end position="163"/>
    </location>
</feature>
<name>A0A450VL21_9GAMM</name>
<organism evidence="5">
    <name type="scientific">Candidatus Kentrum eta</name>
    <dbReference type="NCBI Taxonomy" id="2126337"/>
    <lineage>
        <taxon>Bacteria</taxon>
        <taxon>Pseudomonadati</taxon>
        <taxon>Pseudomonadota</taxon>
        <taxon>Gammaproteobacteria</taxon>
        <taxon>Candidatus Kentrum</taxon>
    </lineage>
</organism>
<dbReference type="EMBL" id="CAADFJ010000278">
    <property type="protein sequence ID" value="VFK05493.1"/>
    <property type="molecule type" value="Genomic_DNA"/>
</dbReference>
<evidence type="ECO:0000313" key="3">
    <source>
        <dbReference type="EMBL" id="VFK01961.1"/>
    </source>
</evidence>